<dbReference type="PROSITE" id="PS51257">
    <property type="entry name" value="PROKAR_LIPOPROTEIN"/>
    <property type="match status" value="1"/>
</dbReference>
<comment type="caution">
    <text evidence="2">The sequence shown here is derived from an EMBL/GenBank/DDBJ whole genome shotgun (WGS) entry which is preliminary data.</text>
</comment>
<reference evidence="2 3" key="1">
    <citation type="submission" date="2016-10" db="EMBL/GenBank/DDBJ databases">
        <title>Pseudoalteromonas amylolytica sp. nov., isolated from the surface seawater.</title>
        <authorList>
            <person name="Wu Y.-H."/>
            <person name="Cheng H."/>
            <person name="Jin X.-B."/>
            <person name="Wang C.-S."/>
            <person name="Xu X.-W."/>
        </authorList>
    </citation>
    <scope>NUCLEOTIDE SEQUENCE [LARGE SCALE GENOMIC DNA]</scope>
    <source>
        <strain evidence="2 3">JCM 12483</strain>
    </source>
</reference>
<feature type="chain" id="PRO_5010247544" description="Lipoprotein" evidence="1">
    <location>
        <begin position="25"/>
        <end position="134"/>
    </location>
</feature>
<keyword evidence="3" id="KW-1185">Reference proteome</keyword>
<dbReference type="AlphaFoldDB" id="A0A1S1NDG5"/>
<gene>
    <name evidence="2" type="ORF">BIW53_01145</name>
</gene>
<evidence type="ECO:0008006" key="4">
    <source>
        <dbReference type="Google" id="ProtNLM"/>
    </source>
</evidence>
<dbReference type="OrthoDB" id="6313013at2"/>
<protein>
    <recommendedName>
        <fullName evidence="4">Lipoprotein</fullName>
    </recommendedName>
</protein>
<dbReference type="Proteomes" id="UP000180253">
    <property type="component" value="Unassembled WGS sequence"/>
</dbReference>
<organism evidence="2 3">
    <name type="scientific">Pseudoalteromonas byunsanensis</name>
    <dbReference type="NCBI Taxonomy" id="327939"/>
    <lineage>
        <taxon>Bacteria</taxon>
        <taxon>Pseudomonadati</taxon>
        <taxon>Pseudomonadota</taxon>
        <taxon>Gammaproteobacteria</taxon>
        <taxon>Alteromonadales</taxon>
        <taxon>Pseudoalteromonadaceae</taxon>
        <taxon>Pseudoalteromonas</taxon>
    </lineage>
</organism>
<evidence type="ECO:0000313" key="2">
    <source>
        <dbReference type="EMBL" id="OHU97723.1"/>
    </source>
</evidence>
<evidence type="ECO:0000256" key="1">
    <source>
        <dbReference type="SAM" id="SignalP"/>
    </source>
</evidence>
<accession>A0A1S1NDG5</accession>
<name>A0A1S1NDG5_9GAMM</name>
<dbReference type="STRING" id="327939.BIW53_01145"/>
<dbReference type="EMBL" id="MNAN01000009">
    <property type="protein sequence ID" value="OHU97723.1"/>
    <property type="molecule type" value="Genomic_DNA"/>
</dbReference>
<feature type="signal peptide" evidence="1">
    <location>
        <begin position="1"/>
        <end position="24"/>
    </location>
</feature>
<dbReference type="RefSeq" id="WP_070989831.1">
    <property type="nucleotide sequence ID" value="NZ_CBCSHD010000002.1"/>
</dbReference>
<sequence length="134" mass="15383">MFQKNVRLLLASVCFILLGGCASAPEKVEFQIAEQALHTKQSESGDLLFVYIVTVEPTPLMKVSSHKPMSRGELKRYAEHQRVEDSPELKLQLEERAVELLEKALGQRDYCRAGHKINRVYWRQRSVQLRGNCL</sequence>
<keyword evidence="1" id="KW-0732">Signal</keyword>
<evidence type="ECO:0000313" key="3">
    <source>
        <dbReference type="Proteomes" id="UP000180253"/>
    </source>
</evidence>
<proteinExistence type="predicted"/>